<accession>A0A199VCN0</accession>
<gene>
    <name evidence="6" type="ORF">ACMD2_10696</name>
</gene>
<dbReference type="SUPFAM" id="SSF46689">
    <property type="entry name" value="Homeodomain-like"/>
    <property type="match status" value="1"/>
</dbReference>
<dbReference type="PANTHER" id="PTHR21717">
    <property type="entry name" value="TELOMERIC REPEAT BINDING PROTEIN"/>
    <property type="match status" value="1"/>
</dbReference>
<feature type="region of interest" description="Disordered" evidence="2">
    <location>
        <begin position="441"/>
        <end position="493"/>
    </location>
</feature>
<dbReference type="InterPro" id="IPR009057">
    <property type="entry name" value="Homeodomain-like_sf"/>
</dbReference>
<dbReference type="Proteomes" id="UP000092600">
    <property type="component" value="Unassembled WGS sequence"/>
</dbReference>
<dbReference type="CDD" id="cd11660">
    <property type="entry name" value="SANT_TRF"/>
    <property type="match status" value="1"/>
</dbReference>
<evidence type="ECO:0000259" key="4">
    <source>
        <dbReference type="PROSITE" id="PS50090"/>
    </source>
</evidence>
<dbReference type="InterPro" id="IPR000626">
    <property type="entry name" value="Ubiquitin-like_dom"/>
</dbReference>
<feature type="compositionally biased region" description="Basic and acidic residues" evidence="2">
    <location>
        <begin position="34"/>
        <end position="43"/>
    </location>
</feature>
<dbReference type="InterPro" id="IPR031105">
    <property type="entry name" value="TRP_plant"/>
</dbReference>
<keyword evidence="1" id="KW-0238">DNA-binding</keyword>
<feature type="domain" description="Ubiquitin-like" evidence="3">
    <location>
        <begin position="329"/>
        <end position="393"/>
    </location>
</feature>
<feature type="region of interest" description="Disordered" evidence="2">
    <location>
        <begin position="23"/>
        <end position="44"/>
    </location>
</feature>
<dbReference type="SUPFAM" id="SSF54236">
    <property type="entry name" value="Ubiquitin-like"/>
    <property type="match status" value="1"/>
</dbReference>
<dbReference type="STRING" id="4615.A0A199VCN0"/>
<feature type="domain" description="Myb-like" evidence="4">
    <location>
        <begin position="516"/>
        <end position="571"/>
    </location>
</feature>
<dbReference type="InterPro" id="IPR001005">
    <property type="entry name" value="SANT/Myb"/>
</dbReference>
<evidence type="ECO:0000259" key="5">
    <source>
        <dbReference type="PROSITE" id="PS51294"/>
    </source>
</evidence>
<dbReference type="InterPro" id="IPR057625">
    <property type="entry name" value="TPR1-6-like_ubiquitin"/>
</dbReference>
<dbReference type="InterPro" id="IPR029071">
    <property type="entry name" value="Ubiquitin-like_domsf"/>
</dbReference>
<proteinExistence type="predicted"/>
<feature type="compositionally biased region" description="Polar residues" evidence="2">
    <location>
        <begin position="449"/>
        <end position="463"/>
    </location>
</feature>
<reference evidence="6 7" key="1">
    <citation type="journal article" date="2016" name="DNA Res.">
        <title>The draft genome of MD-2 pineapple using hybrid error correction of long reads.</title>
        <authorList>
            <person name="Redwan R.M."/>
            <person name="Saidin A."/>
            <person name="Kumar S.V."/>
        </authorList>
    </citation>
    <scope>NUCLEOTIDE SEQUENCE [LARGE SCALE GENOMIC DNA]</scope>
    <source>
        <strain evidence="7">cv. MD2</strain>
        <tissue evidence="6">Leaf</tissue>
    </source>
</reference>
<dbReference type="AlphaFoldDB" id="A0A199VCN0"/>
<feature type="compositionally biased region" description="Basic residues" evidence="2">
    <location>
        <begin position="24"/>
        <end position="33"/>
    </location>
</feature>
<sequence>MVFQKRSDHGSCSYRAPTMLHFPRSAKGKRSARKKCDDKKSDDNSPMFSLEAFELLATVAGKLLTEKEGSSSSANLTNQPNLTVSKDDIKQERFDELKPLIAESFDQVSSNEKELIVISSEYKGDGPKTPPQCQVGIVKTEMDGSSPEMYCLVDRMDLDVKPSNGLVSSDSSAELPLYRDCDNPHSSSFSKHQVGKELAVNRDDDENSSGCRSIINSKAFNRRMRKILASKSRKVATDQLRDREISNTDVDSKPVFYKKRMFYTRQRTQRSTFKKRKLFKNCSILPSHANGCIKIEESDLLETSHGAKGATSSSMTPQIPSFESKDDHVKLSIKSFKVPELFIEIPETATVGSLKRTVMEAVTAFLGGGLSVGVLLEGKKIRDDNRTLKQAGIAHSGLNNLGFTLEPNSAPDPVELTVQEDANFLDSSDVTEPLARILPDECPLDNEASDPNSQPLFTSTPNCAESDRDSIHSPADYPSPDSDKNSNSRAIVPVPPVNAEALAVVPLRKSRRSELAQRRIRRPFSVSEVEALVQAVEKLGTGRWRDVKLRAFDNAKHRTYVDLKDKWKTLVHTARISPQRRRGEPVPQELLDRVLAAQAYWAQQQAKLQYKSASGPPQLIAQSLAEEDI</sequence>
<dbReference type="PROSITE" id="PS50090">
    <property type="entry name" value="MYB_LIKE"/>
    <property type="match status" value="1"/>
</dbReference>
<dbReference type="SMART" id="SM00717">
    <property type="entry name" value="SANT"/>
    <property type="match status" value="1"/>
</dbReference>
<dbReference type="PANTHER" id="PTHR21717:SF70">
    <property type="entry name" value="TELOMERE REPEAT-BINDING PROTEIN 2-RELATED"/>
    <property type="match status" value="1"/>
</dbReference>
<protein>
    <submittedName>
        <fullName evidence="6">Telomere repeat-binding protein 5</fullName>
    </submittedName>
</protein>
<evidence type="ECO:0000313" key="6">
    <source>
        <dbReference type="EMBL" id="OAY74540.1"/>
    </source>
</evidence>
<evidence type="ECO:0000256" key="1">
    <source>
        <dbReference type="ARBA" id="ARBA00023125"/>
    </source>
</evidence>
<dbReference type="GO" id="GO:0042162">
    <property type="term" value="F:telomeric DNA binding"/>
    <property type="evidence" value="ECO:0007669"/>
    <property type="project" value="UniProtKB-ARBA"/>
</dbReference>
<dbReference type="PROSITE" id="PS51294">
    <property type="entry name" value="HTH_MYB"/>
    <property type="match status" value="1"/>
</dbReference>
<evidence type="ECO:0000313" key="7">
    <source>
        <dbReference type="Proteomes" id="UP000092600"/>
    </source>
</evidence>
<dbReference type="InterPro" id="IPR017930">
    <property type="entry name" value="Myb_dom"/>
</dbReference>
<name>A0A199VCN0_ANACO</name>
<dbReference type="Pfam" id="PF00249">
    <property type="entry name" value="Myb_DNA-binding"/>
    <property type="match status" value="1"/>
</dbReference>
<organism evidence="6 7">
    <name type="scientific">Ananas comosus</name>
    <name type="common">Pineapple</name>
    <name type="synonym">Ananas ananas</name>
    <dbReference type="NCBI Taxonomy" id="4615"/>
    <lineage>
        <taxon>Eukaryota</taxon>
        <taxon>Viridiplantae</taxon>
        <taxon>Streptophyta</taxon>
        <taxon>Embryophyta</taxon>
        <taxon>Tracheophyta</taxon>
        <taxon>Spermatophyta</taxon>
        <taxon>Magnoliopsida</taxon>
        <taxon>Liliopsida</taxon>
        <taxon>Poales</taxon>
        <taxon>Bromeliaceae</taxon>
        <taxon>Bromelioideae</taxon>
        <taxon>Ananas</taxon>
    </lineage>
</organism>
<evidence type="ECO:0000259" key="3">
    <source>
        <dbReference type="PROSITE" id="PS50053"/>
    </source>
</evidence>
<dbReference type="PROSITE" id="PS50053">
    <property type="entry name" value="UBIQUITIN_2"/>
    <property type="match status" value="1"/>
</dbReference>
<evidence type="ECO:0000256" key="2">
    <source>
        <dbReference type="SAM" id="MobiDB-lite"/>
    </source>
</evidence>
<dbReference type="EMBL" id="LSRQ01002366">
    <property type="protein sequence ID" value="OAY74540.1"/>
    <property type="molecule type" value="Genomic_DNA"/>
</dbReference>
<dbReference type="Gene3D" id="1.10.246.220">
    <property type="match status" value="1"/>
</dbReference>
<comment type="caution">
    <text evidence="6">The sequence shown here is derived from an EMBL/GenBank/DDBJ whole genome shotgun (WGS) entry which is preliminary data.</text>
</comment>
<dbReference type="Pfam" id="PF23603">
    <property type="entry name" value="Ubiquitin_TPR1"/>
    <property type="match status" value="1"/>
</dbReference>
<feature type="domain" description="HTH myb-type" evidence="5">
    <location>
        <begin position="516"/>
        <end position="575"/>
    </location>
</feature>